<dbReference type="Gene3D" id="2.60.40.820">
    <property type="entry name" value="Transcription factor, T-box"/>
    <property type="match status" value="1"/>
</dbReference>
<evidence type="ECO:0000259" key="7">
    <source>
        <dbReference type="PROSITE" id="PS50252"/>
    </source>
</evidence>
<keyword evidence="4 5" id="KW-0539">Nucleus</keyword>
<dbReference type="GO" id="GO:0000785">
    <property type="term" value="C:chromatin"/>
    <property type="evidence" value="ECO:0007669"/>
    <property type="project" value="TreeGrafter"/>
</dbReference>
<feature type="domain" description="T-box" evidence="7">
    <location>
        <begin position="1"/>
        <end position="61"/>
    </location>
</feature>
<dbReference type="STRING" id="318479.A0A0N4UKF1"/>
<evidence type="ECO:0000313" key="11">
    <source>
        <dbReference type="WBParaSite" id="DME_0000818901-mRNA-1"/>
    </source>
</evidence>
<accession>A0A0N4UKF1</accession>
<keyword evidence="3" id="KW-0804">Transcription</keyword>
<dbReference type="GO" id="GO:0005634">
    <property type="term" value="C:nucleus"/>
    <property type="evidence" value="ECO:0007669"/>
    <property type="project" value="UniProtKB-SubCell"/>
</dbReference>
<gene>
    <name evidence="8" type="ORF">DME_LOCUS2265</name>
</gene>
<dbReference type="AlphaFoldDB" id="A0A0N4UKF1"/>
<comment type="caution">
    <text evidence="5">Lacks conserved residue(s) required for the propagation of feature annotation.</text>
</comment>
<dbReference type="GO" id="GO:0000981">
    <property type="term" value="F:DNA-binding transcription factor activity, RNA polymerase II-specific"/>
    <property type="evidence" value="ECO:0007669"/>
    <property type="project" value="TreeGrafter"/>
</dbReference>
<dbReference type="Proteomes" id="UP000274756">
    <property type="component" value="Unassembled WGS sequence"/>
</dbReference>
<evidence type="ECO:0000256" key="1">
    <source>
        <dbReference type="ARBA" id="ARBA00023015"/>
    </source>
</evidence>
<evidence type="ECO:0000256" key="5">
    <source>
        <dbReference type="PROSITE-ProRule" id="PRU00201"/>
    </source>
</evidence>
<dbReference type="InterPro" id="IPR046360">
    <property type="entry name" value="T-box_DNA-bd"/>
</dbReference>
<dbReference type="Pfam" id="PF00907">
    <property type="entry name" value="T-box"/>
    <property type="match status" value="1"/>
</dbReference>
<feature type="compositionally biased region" description="Gly residues" evidence="6">
    <location>
        <begin position="86"/>
        <end position="97"/>
    </location>
</feature>
<dbReference type="InterPro" id="IPR001699">
    <property type="entry name" value="TF_T-box"/>
</dbReference>
<evidence type="ECO:0000256" key="6">
    <source>
        <dbReference type="SAM" id="MobiDB-lite"/>
    </source>
</evidence>
<reference evidence="8 10" key="2">
    <citation type="submission" date="2018-11" db="EMBL/GenBank/DDBJ databases">
        <authorList>
            <consortium name="Pathogen Informatics"/>
        </authorList>
    </citation>
    <scope>NUCLEOTIDE SEQUENCE [LARGE SCALE GENOMIC DNA]</scope>
</reference>
<dbReference type="GO" id="GO:0001708">
    <property type="term" value="P:cell fate specification"/>
    <property type="evidence" value="ECO:0007669"/>
    <property type="project" value="TreeGrafter"/>
</dbReference>
<evidence type="ECO:0000256" key="3">
    <source>
        <dbReference type="ARBA" id="ARBA00023163"/>
    </source>
</evidence>
<dbReference type="Proteomes" id="UP000038040">
    <property type="component" value="Unplaced"/>
</dbReference>
<keyword evidence="2 5" id="KW-0238">DNA-binding</keyword>
<feature type="compositionally biased region" description="Gly residues" evidence="6">
    <location>
        <begin position="141"/>
        <end position="152"/>
    </location>
</feature>
<evidence type="ECO:0000256" key="2">
    <source>
        <dbReference type="ARBA" id="ARBA00023125"/>
    </source>
</evidence>
<reference evidence="11" key="1">
    <citation type="submission" date="2017-02" db="UniProtKB">
        <authorList>
            <consortium name="WormBaseParasite"/>
        </authorList>
    </citation>
    <scope>IDENTIFICATION</scope>
</reference>
<organism evidence="9 11">
    <name type="scientific">Dracunculus medinensis</name>
    <name type="common">Guinea worm</name>
    <dbReference type="NCBI Taxonomy" id="318479"/>
    <lineage>
        <taxon>Eukaryota</taxon>
        <taxon>Metazoa</taxon>
        <taxon>Ecdysozoa</taxon>
        <taxon>Nematoda</taxon>
        <taxon>Chromadorea</taxon>
        <taxon>Rhabditida</taxon>
        <taxon>Spirurina</taxon>
        <taxon>Dracunculoidea</taxon>
        <taxon>Dracunculidae</taxon>
        <taxon>Dracunculus</taxon>
    </lineage>
</organism>
<dbReference type="PROSITE" id="PS50252">
    <property type="entry name" value="TBOX_3"/>
    <property type="match status" value="1"/>
</dbReference>
<proteinExistence type="predicted"/>
<dbReference type="SMART" id="SM00425">
    <property type="entry name" value="TBOX"/>
    <property type="match status" value="1"/>
</dbReference>
<evidence type="ECO:0000313" key="9">
    <source>
        <dbReference type="Proteomes" id="UP000038040"/>
    </source>
</evidence>
<evidence type="ECO:0000313" key="8">
    <source>
        <dbReference type="EMBL" id="VDN52292.1"/>
    </source>
</evidence>
<dbReference type="EMBL" id="UYYG01000052">
    <property type="protein sequence ID" value="VDN52292.1"/>
    <property type="molecule type" value="Genomic_DNA"/>
</dbReference>
<keyword evidence="10" id="KW-1185">Reference proteome</keyword>
<feature type="region of interest" description="Disordered" evidence="6">
    <location>
        <begin position="56"/>
        <end position="154"/>
    </location>
</feature>
<dbReference type="PANTHER" id="PTHR11267:SF181">
    <property type="entry name" value="OPTOMOTOR-BLIND PROTEIN"/>
    <property type="match status" value="1"/>
</dbReference>
<dbReference type="GO" id="GO:0045893">
    <property type="term" value="P:positive regulation of DNA-templated transcription"/>
    <property type="evidence" value="ECO:0007669"/>
    <property type="project" value="InterPro"/>
</dbReference>
<comment type="subcellular location">
    <subcellularLocation>
        <location evidence="5">Nucleus</location>
    </subcellularLocation>
</comment>
<evidence type="ECO:0000313" key="10">
    <source>
        <dbReference type="Proteomes" id="UP000274756"/>
    </source>
</evidence>
<protein>
    <submittedName>
        <fullName evidence="11">T-box domain-containing protein</fullName>
    </submittedName>
</protein>
<dbReference type="PRINTS" id="PR00937">
    <property type="entry name" value="TBOX"/>
</dbReference>
<evidence type="ECO:0000256" key="4">
    <source>
        <dbReference type="ARBA" id="ARBA00023242"/>
    </source>
</evidence>
<sequence length="252" mass="27595">MHKYQPRLHVVRCAELINLPYSTFRTFVFKETEFIAVTAYQNEKVTQLKIDNNPFAKGFRDAGAGKREKKRLLSKNNENYLKASDEGGGGVGGGGGIDSPIRAGSSVDSDVTDDDEPSQKKIKNNDTVNQQQQQQHNIRSGAGGGDGGGGITPTGTILSKENTFIYHPTTFLPFFNGYSFPPPLSDFYYPSPTPFSRELFLQHATQFSQFFNRPILPTITNNATNANPLPAVPIVPPPKKGGFDVSDLLAKP</sequence>
<dbReference type="SUPFAM" id="SSF49417">
    <property type="entry name" value="p53-like transcription factors"/>
    <property type="match status" value="1"/>
</dbReference>
<dbReference type="OrthoDB" id="7442607at2759"/>
<dbReference type="InterPro" id="IPR008967">
    <property type="entry name" value="p53-like_TF_DNA-bd_sf"/>
</dbReference>
<keyword evidence="1" id="KW-0805">Transcription regulation</keyword>
<dbReference type="InterPro" id="IPR036960">
    <property type="entry name" value="T-box_sf"/>
</dbReference>
<dbReference type="GO" id="GO:0000978">
    <property type="term" value="F:RNA polymerase II cis-regulatory region sequence-specific DNA binding"/>
    <property type="evidence" value="ECO:0007669"/>
    <property type="project" value="InterPro"/>
</dbReference>
<dbReference type="PANTHER" id="PTHR11267">
    <property type="entry name" value="T-BOX PROTEIN-RELATED"/>
    <property type="match status" value="1"/>
</dbReference>
<dbReference type="WBParaSite" id="DME_0000818901-mRNA-1">
    <property type="protein sequence ID" value="DME_0000818901-mRNA-1"/>
    <property type="gene ID" value="DME_0000818901"/>
</dbReference>
<name>A0A0N4UKF1_DRAME</name>